<evidence type="ECO:0000313" key="3">
    <source>
        <dbReference type="Proteomes" id="UP000265366"/>
    </source>
</evidence>
<name>A0A3A1P7Y1_9SPHN</name>
<gene>
    <name evidence="2" type="ORF">D2V17_11365</name>
</gene>
<protein>
    <submittedName>
        <fullName evidence="2">Uncharacterized protein</fullName>
    </submittedName>
</protein>
<evidence type="ECO:0000313" key="2">
    <source>
        <dbReference type="EMBL" id="RIV84887.1"/>
    </source>
</evidence>
<dbReference type="OrthoDB" id="7471348at2"/>
<organism evidence="2 3">
    <name type="scientific">Aurantiacibacter xanthus</name>
    <dbReference type="NCBI Taxonomy" id="1784712"/>
    <lineage>
        <taxon>Bacteria</taxon>
        <taxon>Pseudomonadati</taxon>
        <taxon>Pseudomonadota</taxon>
        <taxon>Alphaproteobacteria</taxon>
        <taxon>Sphingomonadales</taxon>
        <taxon>Erythrobacteraceae</taxon>
        <taxon>Aurantiacibacter</taxon>
    </lineage>
</organism>
<reference evidence="2 3" key="1">
    <citation type="submission" date="2018-08" db="EMBL/GenBank/DDBJ databases">
        <title>Erythrobacter zhengii sp.nov., a bacterium isolated from deep-sea sediment.</title>
        <authorList>
            <person name="Fang C."/>
            <person name="Wu Y.-H."/>
            <person name="Sun C."/>
            <person name="Wang H."/>
            <person name="Cheng H."/>
            <person name="Meng F.-X."/>
            <person name="Wang C.-S."/>
            <person name="Xu X.-W."/>
        </authorList>
    </citation>
    <scope>NUCLEOTIDE SEQUENCE [LARGE SCALE GENOMIC DNA]</scope>
    <source>
        <strain evidence="2 3">CCTCC AB 2015396</strain>
    </source>
</reference>
<dbReference type="EMBL" id="QXFM01000102">
    <property type="protein sequence ID" value="RIV84887.1"/>
    <property type="molecule type" value="Genomic_DNA"/>
</dbReference>
<evidence type="ECO:0000256" key="1">
    <source>
        <dbReference type="SAM" id="MobiDB-lite"/>
    </source>
</evidence>
<dbReference type="Proteomes" id="UP000265366">
    <property type="component" value="Unassembled WGS sequence"/>
</dbReference>
<comment type="caution">
    <text evidence="2">The sequence shown here is derived from an EMBL/GenBank/DDBJ whole genome shotgun (WGS) entry which is preliminary data.</text>
</comment>
<dbReference type="AlphaFoldDB" id="A0A3A1P7Y1"/>
<dbReference type="RefSeq" id="WP_028056201.1">
    <property type="nucleotide sequence ID" value="NZ_QXFM01000102.1"/>
</dbReference>
<proteinExistence type="predicted"/>
<sequence>MFQQDLFASPASQPTTSMPDIVRTIAEHSARPRYTFMVLDLIARVARPNGQAGPLVREGEALVPIREWLAAAIAPSGARYHHRRMTADKVRAALEAKGELPDDRDEAERLVDAQIGERIRETGMTAISRAVSELVRAGLIKRHYQGCWVDHENRGAQRHAVYTVTDPVRAALQPSIATSENQRKPYVRGAHGQPRTAAAR</sequence>
<feature type="region of interest" description="Disordered" evidence="1">
    <location>
        <begin position="176"/>
        <end position="200"/>
    </location>
</feature>
<accession>A0A3A1P7Y1</accession>
<keyword evidence="3" id="KW-1185">Reference proteome</keyword>